<accession>A0A225NCE0</accession>
<reference evidence="2 3" key="1">
    <citation type="submission" date="2013-04" db="EMBL/GenBank/DDBJ databases">
        <title>Oceanicola sp. 22II1-22F33 Genome Sequencing.</title>
        <authorList>
            <person name="Lai Q."/>
            <person name="Li G."/>
            <person name="Shao Z."/>
        </authorList>
    </citation>
    <scope>NUCLEOTIDE SEQUENCE [LARGE SCALE GENOMIC DNA]</scope>
    <source>
        <strain evidence="2 3">22II1-22F33</strain>
    </source>
</reference>
<sequence>MSSTPTAAHALRMRLALAVLGGLAGLALWALTEADGLQEHAPGLFILLLGGLGTWSGVALALAGPLRLGRAMAGALAFALPAGGLLWLVGQRDVAPMDVLDEPGILAIFFLMIFIATPFLSVALQRQAPPLDYPDLFQTAWAITIRFSAALLFTGVVWGLLYLSDALLGIVGIDVIEAVLRLDPVPPAITGAALGLGIAVIHELREVVSPLLPIRLLRLLVWPVLAVVGVFLLAVPLQGLSGLVGQLSPAGTLMGVAAGAILFITSAVGRNADDAVRADLGARLLSLSVPVITGLAVWAVAMRVQQYGLTPERVLAATIALVLLIYGLAYALAVLRGRAGWMDRLRRANVWLAMLCILVCAAWLTPLLNAEALSARSQVARFADGRTAVEDLPLRRMDRAWGKAGQAGLDRMEAMSDHPGHEALALRIAAIREAGRDRAPTVAEAGGVDTVAAELAAWLPVRPEGAAMPAEDLARINAYWLGEWHNWCAPQPDAVPRCVVVRGRFGADLPAEDQAMILMPDGSGGIQAQYIRWPEATVTPLYDGQDLPVDAVRRILSGEFSLVPVQIELLELDGIRIAPDRLHADRTPGAEAAPETEDAQDE</sequence>
<keyword evidence="1" id="KW-0812">Transmembrane</keyword>
<proteinExistence type="predicted"/>
<feature type="transmembrane region" description="Helical" evidence="1">
    <location>
        <begin position="145"/>
        <end position="164"/>
    </location>
</feature>
<keyword evidence="1" id="KW-1133">Transmembrane helix</keyword>
<evidence type="ECO:0000313" key="2">
    <source>
        <dbReference type="EMBL" id="OWU69025.1"/>
    </source>
</evidence>
<dbReference type="Proteomes" id="UP000215377">
    <property type="component" value="Unassembled WGS sequence"/>
</dbReference>
<dbReference type="Pfam" id="PF13687">
    <property type="entry name" value="DUF4153"/>
    <property type="match status" value="1"/>
</dbReference>
<dbReference type="EMBL" id="AQQR01000018">
    <property type="protein sequence ID" value="OWU69025.1"/>
    <property type="molecule type" value="Genomic_DNA"/>
</dbReference>
<feature type="transmembrane region" description="Helical" evidence="1">
    <location>
        <begin position="314"/>
        <end position="336"/>
    </location>
</feature>
<protein>
    <recommendedName>
        <fullName evidence="4">DUF4153 domain-containing protein</fullName>
    </recommendedName>
</protein>
<feature type="transmembrane region" description="Helical" evidence="1">
    <location>
        <begin position="348"/>
        <end position="368"/>
    </location>
</feature>
<organism evidence="2 3">
    <name type="scientific">Marinibacterium profundimaris</name>
    <dbReference type="NCBI Taxonomy" id="1679460"/>
    <lineage>
        <taxon>Bacteria</taxon>
        <taxon>Pseudomonadati</taxon>
        <taxon>Pseudomonadota</taxon>
        <taxon>Alphaproteobacteria</taxon>
        <taxon>Rhodobacterales</taxon>
        <taxon>Paracoccaceae</taxon>
        <taxon>Marinibacterium</taxon>
    </lineage>
</organism>
<dbReference type="OrthoDB" id="7402611at2"/>
<feature type="transmembrane region" description="Helical" evidence="1">
    <location>
        <begin position="44"/>
        <end position="64"/>
    </location>
</feature>
<feature type="transmembrane region" description="Helical" evidence="1">
    <location>
        <begin position="104"/>
        <end position="124"/>
    </location>
</feature>
<evidence type="ECO:0000256" key="1">
    <source>
        <dbReference type="SAM" id="Phobius"/>
    </source>
</evidence>
<evidence type="ECO:0008006" key="4">
    <source>
        <dbReference type="Google" id="ProtNLM"/>
    </source>
</evidence>
<gene>
    <name evidence="2" type="ORF">ATO3_23260</name>
</gene>
<feature type="transmembrane region" description="Helical" evidence="1">
    <location>
        <begin position="216"/>
        <end position="235"/>
    </location>
</feature>
<dbReference type="RefSeq" id="WP_088652303.1">
    <property type="nucleotide sequence ID" value="NZ_AQQR01000018.1"/>
</dbReference>
<feature type="transmembrane region" description="Helical" evidence="1">
    <location>
        <begin position="280"/>
        <end position="302"/>
    </location>
</feature>
<keyword evidence="3" id="KW-1185">Reference proteome</keyword>
<evidence type="ECO:0000313" key="3">
    <source>
        <dbReference type="Proteomes" id="UP000215377"/>
    </source>
</evidence>
<name>A0A225NCE0_9RHOB</name>
<feature type="transmembrane region" description="Helical" evidence="1">
    <location>
        <begin position="184"/>
        <end position="204"/>
    </location>
</feature>
<dbReference type="InterPro" id="IPR025291">
    <property type="entry name" value="DUF4153"/>
</dbReference>
<keyword evidence="1" id="KW-0472">Membrane</keyword>
<feature type="transmembrane region" description="Helical" evidence="1">
    <location>
        <begin position="71"/>
        <end position="89"/>
    </location>
</feature>
<comment type="caution">
    <text evidence="2">The sequence shown here is derived from an EMBL/GenBank/DDBJ whole genome shotgun (WGS) entry which is preliminary data.</text>
</comment>
<dbReference type="AlphaFoldDB" id="A0A225NCE0"/>
<feature type="transmembrane region" description="Helical" evidence="1">
    <location>
        <begin position="247"/>
        <end position="268"/>
    </location>
</feature>